<reference evidence="8 9" key="1">
    <citation type="journal article" date="2024" name="BMC Genomics">
        <title>Genome assembly of redclaw crayfish (Cherax quadricarinatus) provides insights into its immune adaptation and hypoxia tolerance.</title>
        <authorList>
            <person name="Liu Z."/>
            <person name="Zheng J."/>
            <person name="Li H."/>
            <person name="Fang K."/>
            <person name="Wang S."/>
            <person name="He J."/>
            <person name="Zhou D."/>
            <person name="Weng S."/>
            <person name="Chi M."/>
            <person name="Gu Z."/>
            <person name="He J."/>
            <person name="Li F."/>
            <person name="Wang M."/>
        </authorList>
    </citation>
    <scope>NUCLEOTIDE SEQUENCE [LARGE SCALE GENOMIC DNA]</scope>
    <source>
        <strain evidence="8">ZL_2023a</strain>
    </source>
</reference>
<evidence type="ECO:0000313" key="9">
    <source>
        <dbReference type="Proteomes" id="UP001445076"/>
    </source>
</evidence>
<keyword evidence="4" id="KW-0863">Zinc-finger</keyword>
<evidence type="ECO:0000256" key="5">
    <source>
        <dbReference type="ARBA" id="ARBA00022833"/>
    </source>
</evidence>
<comment type="subcellular location">
    <subcellularLocation>
        <location evidence="1">Cytoplasm</location>
    </subcellularLocation>
</comment>
<dbReference type="EMBL" id="JARKIK010000001">
    <property type="protein sequence ID" value="KAK8754170.1"/>
    <property type="molecule type" value="Genomic_DNA"/>
</dbReference>
<feature type="domain" description="RZ-type" evidence="7">
    <location>
        <begin position="84"/>
        <end position="153"/>
    </location>
</feature>
<keyword evidence="6" id="KW-0391">Immunity</keyword>
<organism evidence="8 9">
    <name type="scientific">Cherax quadricarinatus</name>
    <name type="common">Australian red claw crayfish</name>
    <dbReference type="NCBI Taxonomy" id="27406"/>
    <lineage>
        <taxon>Eukaryota</taxon>
        <taxon>Metazoa</taxon>
        <taxon>Ecdysozoa</taxon>
        <taxon>Arthropoda</taxon>
        <taxon>Crustacea</taxon>
        <taxon>Multicrustacea</taxon>
        <taxon>Malacostraca</taxon>
        <taxon>Eumalacostraca</taxon>
        <taxon>Eucarida</taxon>
        <taxon>Decapoda</taxon>
        <taxon>Pleocyemata</taxon>
        <taxon>Astacidea</taxon>
        <taxon>Parastacoidea</taxon>
        <taxon>Parastacidae</taxon>
        <taxon>Cherax</taxon>
    </lineage>
</organism>
<dbReference type="PANTHER" id="PTHR23425:SF8">
    <property type="entry name" value="NUCLEOPORIN AMO1-LIKE"/>
    <property type="match status" value="1"/>
</dbReference>
<dbReference type="InterPro" id="IPR046439">
    <property type="entry name" value="ZF_RZ_dom"/>
</dbReference>
<name>A0AAW0YBM1_CHEQU</name>
<accession>A0AAW0YBM1</accession>
<keyword evidence="5" id="KW-0862">Zinc</keyword>
<sequence>MQKSSIISLQMVDEVSCEMQRLMILPSYWNFQKKFITNSNESVREIKAELEKLMDPTVKFDTDLETKVCALLKASEQYYGGLGISKSEKLMILKSMGLRQGHWYKCQNGHIYCITECGGAMEEGTCPDCGAKIGGISHRLRSDNSLAREMDGARHAAWSEGNNIANFNLADI</sequence>
<evidence type="ECO:0000256" key="1">
    <source>
        <dbReference type="ARBA" id="ARBA00004496"/>
    </source>
</evidence>
<dbReference type="GO" id="GO:0002376">
    <property type="term" value="P:immune system process"/>
    <property type="evidence" value="ECO:0007669"/>
    <property type="project" value="UniProtKB-KW"/>
</dbReference>
<evidence type="ECO:0000256" key="6">
    <source>
        <dbReference type="ARBA" id="ARBA00022859"/>
    </source>
</evidence>
<evidence type="ECO:0000313" key="8">
    <source>
        <dbReference type="EMBL" id="KAK8754170.1"/>
    </source>
</evidence>
<dbReference type="Pfam" id="PF20173">
    <property type="entry name" value="ZnF_RZ-type"/>
    <property type="match status" value="1"/>
</dbReference>
<evidence type="ECO:0000259" key="7">
    <source>
        <dbReference type="PROSITE" id="PS51981"/>
    </source>
</evidence>
<comment type="caution">
    <text evidence="8">The sequence shown here is derived from an EMBL/GenBank/DDBJ whole genome shotgun (WGS) entry which is preliminary data.</text>
</comment>
<dbReference type="GO" id="GO:0005737">
    <property type="term" value="C:cytoplasm"/>
    <property type="evidence" value="ECO:0007669"/>
    <property type="project" value="UniProtKB-SubCell"/>
</dbReference>
<dbReference type="PROSITE" id="PS51981">
    <property type="entry name" value="ZF_RZ"/>
    <property type="match status" value="1"/>
</dbReference>
<proteinExistence type="predicted"/>
<dbReference type="GO" id="GO:0008270">
    <property type="term" value="F:zinc ion binding"/>
    <property type="evidence" value="ECO:0007669"/>
    <property type="project" value="UniProtKB-KW"/>
</dbReference>
<evidence type="ECO:0000256" key="4">
    <source>
        <dbReference type="ARBA" id="ARBA00022771"/>
    </source>
</evidence>
<gene>
    <name evidence="8" type="ORF">OTU49_014217</name>
</gene>
<keyword evidence="3" id="KW-0479">Metal-binding</keyword>
<dbReference type="PANTHER" id="PTHR23425">
    <property type="entry name" value="NUCLEOPORIN AMO1-LIKE"/>
    <property type="match status" value="1"/>
</dbReference>
<keyword evidence="2" id="KW-0963">Cytoplasm</keyword>
<keyword evidence="9" id="KW-1185">Reference proteome</keyword>
<evidence type="ECO:0000256" key="2">
    <source>
        <dbReference type="ARBA" id="ARBA00022490"/>
    </source>
</evidence>
<dbReference type="Proteomes" id="UP001445076">
    <property type="component" value="Unassembled WGS sequence"/>
</dbReference>
<protein>
    <recommendedName>
        <fullName evidence="7">RZ-type domain-containing protein</fullName>
    </recommendedName>
</protein>
<dbReference type="AlphaFoldDB" id="A0AAW0YBM1"/>
<evidence type="ECO:0000256" key="3">
    <source>
        <dbReference type="ARBA" id="ARBA00022723"/>
    </source>
</evidence>